<dbReference type="OrthoDB" id="2356263at2"/>
<dbReference type="Gene3D" id="1.10.357.10">
    <property type="entry name" value="Tetracycline Repressor, domain 2"/>
    <property type="match status" value="1"/>
</dbReference>
<dbReference type="Pfam" id="PF00440">
    <property type="entry name" value="TetR_N"/>
    <property type="match status" value="1"/>
</dbReference>
<dbReference type="PRINTS" id="PR00455">
    <property type="entry name" value="HTHTETR"/>
</dbReference>
<dbReference type="EMBL" id="BJVA01000014">
    <property type="protein sequence ID" value="GEK96921.1"/>
    <property type="molecule type" value="Genomic_DNA"/>
</dbReference>
<dbReference type="PANTHER" id="PTHR30328">
    <property type="entry name" value="TRANSCRIPTIONAL REPRESSOR"/>
    <property type="match status" value="1"/>
</dbReference>
<evidence type="ECO:0000313" key="5">
    <source>
        <dbReference type="Proteomes" id="UP000321079"/>
    </source>
</evidence>
<sequence length="213" mass="24490">MSGDITTSRDADQTRQNILEVALKEFSEYGLTGARVDRIAKGTRTTKGMIYYHFGDKDGLYKAVLEEIYPKLRKSEEKLDKSNLSPIEELEKIIDFTFEYHKNNENFVRMVMIENINNGETLRKTDVDTGVSQNILMELSSILIRGQKEKVFNRNISPIDLHLLYTSFCFYRVSNHHTVSTVLGMNMLSSSNSIRHKRLVKDVIIAYLLSSEP</sequence>
<dbReference type="Proteomes" id="UP000321079">
    <property type="component" value="Unassembled WGS sequence"/>
</dbReference>
<reference evidence="4 5" key="1">
    <citation type="submission" date="2019-07" db="EMBL/GenBank/DDBJ databases">
        <title>Whole genome shotgun sequence of Gluconobacter kanchanaburiensis NBRC 103587.</title>
        <authorList>
            <person name="Hosoyama A."/>
            <person name="Uohara A."/>
            <person name="Ohji S."/>
            <person name="Ichikawa N."/>
        </authorList>
    </citation>
    <scope>NUCLEOTIDE SEQUENCE [LARGE SCALE GENOMIC DNA]</scope>
    <source>
        <strain evidence="4 5">NBRC 103587</strain>
    </source>
</reference>
<dbReference type="PROSITE" id="PS50977">
    <property type="entry name" value="HTH_TETR_2"/>
    <property type="match status" value="1"/>
</dbReference>
<dbReference type="InterPro" id="IPR001647">
    <property type="entry name" value="HTH_TetR"/>
</dbReference>
<keyword evidence="1 2" id="KW-0238">DNA-binding</keyword>
<dbReference type="Pfam" id="PF17938">
    <property type="entry name" value="TetR_C_29"/>
    <property type="match status" value="1"/>
</dbReference>
<gene>
    <name evidence="4" type="ORF">GKA01_21180</name>
</gene>
<proteinExistence type="predicted"/>
<organism evidence="4 5">
    <name type="scientific">Gluconobacter kanchanaburiensis NBRC 103587</name>
    <dbReference type="NCBI Taxonomy" id="1307948"/>
    <lineage>
        <taxon>Bacteria</taxon>
        <taxon>Pseudomonadati</taxon>
        <taxon>Pseudomonadota</taxon>
        <taxon>Alphaproteobacteria</taxon>
        <taxon>Acetobacterales</taxon>
        <taxon>Acetobacteraceae</taxon>
        <taxon>Gluconobacter</taxon>
    </lineage>
</organism>
<dbReference type="SUPFAM" id="SSF48498">
    <property type="entry name" value="Tetracyclin repressor-like, C-terminal domain"/>
    <property type="match status" value="1"/>
</dbReference>
<name>A0A511BAW2_9PROT</name>
<dbReference type="AlphaFoldDB" id="A0A511BAW2"/>
<keyword evidence="5" id="KW-1185">Reference proteome</keyword>
<accession>A0A511BAW2</accession>
<dbReference type="InterPro" id="IPR009057">
    <property type="entry name" value="Homeodomain-like_sf"/>
</dbReference>
<evidence type="ECO:0000259" key="3">
    <source>
        <dbReference type="PROSITE" id="PS50977"/>
    </source>
</evidence>
<dbReference type="PANTHER" id="PTHR30328:SF54">
    <property type="entry name" value="HTH-TYPE TRANSCRIPTIONAL REPRESSOR SCO4008"/>
    <property type="match status" value="1"/>
</dbReference>
<feature type="DNA-binding region" description="H-T-H motif" evidence="2">
    <location>
        <begin position="35"/>
        <end position="54"/>
    </location>
</feature>
<dbReference type="SUPFAM" id="SSF46689">
    <property type="entry name" value="Homeodomain-like"/>
    <property type="match status" value="1"/>
</dbReference>
<evidence type="ECO:0000256" key="1">
    <source>
        <dbReference type="ARBA" id="ARBA00023125"/>
    </source>
</evidence>
<dbReference type="RefSeq" id="WP_146862615.1">
    <property type="nucleotide sequence ID" value="NZ_BARK01000003.1"/>
</dbReference>
<dbReference type="InterPro" id="IPR050109">
    <property type="entry name" value="HTH-type_TetR-like_transc_reg"/>
</dbReference>
<evidence type="ECO:0000313" key="4">
    <source>
        <dbReference type="EMBL" id="GEK96921.1"/>
    </source>
</evidence>
<evidence type="ECO:0000256" key="2">
    <source>
        <dbReference type="PROSITE-ProRule" id="PRU00335"/>
    </source>
</evidence>
<comment type="caution">
    <text evidence="4">The sequence shown here is derived from an EMBL/GenBank/DDBJ whole genome shotgun (WGS) entry which is preliminary data.</text>
</comment>
<dbReference type="GO" id="GO:0003677">
    <property type="term" value="F:DNA binding"/>
    <property type="evidence" value="ECO:0007669"/>
    <property type="project" value="UniProtKB-UniRule"/>
</dbReference>
<feature type="domain" description="HTH tetR-type" evidence="3">
    <location>
        <begin position="12"/>
        <end position="72"/>
    </location>
</feature>
<dbReference type="InterPro" id="IPR041474">
    <property type="entry name" value="NicS_C"/>
</dbReference>
<protein>
    <submittedName>
        <fullName evidence="4">TetR family transcriptional regulator</fullName>
    </submittedName>
</protein>
<dbReference type="InterPro" id="IPR036271">
    <property type="entry name" value="Tet_transcr_reg_TetR-rel_C_sf"/>
</dbReference>